<evidence type="ECO:0000313" key="2">
    <source>
        <dbReference type="EMBL" id="CAD6223254.1"/>
    </source>
</evidence>
<protein>
    <submittedName>
        <fullName evidence="2">Uncharacterized protein</fullName>
    </submittedName>
</protein>
<dbReference type="AlphaFoldDB" id="A0A811NIK4"/>
<name>A0A811NIK4_9POAL</name>
<dbReference type="Proteomes" id="UP000604825">
    <property type="component" value="Unassembled WGS sequence"/>
</dbReference>
<keyword evidence="3" id="KW-1185">Reference proteome</keyword>
<organism evidence="2 3">
    <name type="scientific">Miscanthus lutarioriparius</name>
    <dbReference type="NCBI Taxonomy" id="422564"/>
    <lineage>
        <taxon>Eukaryota</taxon>
        <taxon>Viridiplantae</taxon>
        <taxon>Streptophyta</taxon>
        <taxon>Embryophyta</taxon>
        <taxon>Tracheophyta</taxon>
        <taxon>Spermatophyta</taxon>
        <taxon>Magnoliopsida</taxon>
        <taxon>Liliopsida</taxon>
        <taxon>Poales</taxon>
        <taxon>Poaceae</taxon>
        <taxon>PACMAD clade</taxon>
        <taxon>Panicoideae</taxon>
        <taxon>Andropogonodae</taxon>
        <taxon>Andropogoneae</taxon>
        <taxon>Saccharinae</taxon>
        <taxon>Miscanthus</taxon>
    </lineage>
</organism>
<feature type="compositionally biased region" description="Low complexity" evidence="1">
    <location>
        <begin position="199"/>
        <end position="209"/>
    </location>
</feature>
<dbReference type="EMBL" id="CAJGYO010000004">
    <property type="protein sequence ID" value="CAD6223254.1"/>
    <property type="molecule type" value="Genomic_DNA"/>
</dbReference>
<sequence>MSPLLLSSILPVIKDGKSGSNTPDKHSGCTVLNQCIIKHQSARSTTFTCSGMSAGLLALPNCRITGSWLDDDDGPEACVCVCAGGVGACGGAEEAWRLVAQNQRPLLLLVAVASLQSPSTKLGEPAAAQVHGAVPSWPEAPADTAPCDCSSAASRACSGPFLARPREQAPCAPPALAPAALEQPNRPPGAGMGGGGSAGRSRWGPAEGRAGQGSGGGRRQGRRGERWSRPAAARGKRRGARATTDGGEQGVVGPWEQSARLGSRGSGRGIGEVGESGFTTDGVNPSLLFLGVETRAD</sequence>
<accession>A0A811NIK4</accession>
<reference evidence="2" key="1">
    <citation type="submission" date="2020-10" db="EMBL/GenBank/DDBJ databases">
        <authorList>
            <person name="Han B."/>
            <person name="Lu T."/>
            <person name="Zhao Q."/>
            <person name="Huang X."/>
            <person name="Zhao Y."/>
        </authorList>
    </citation>
    <scope>NUCLEOTIDE SEQUENCE</scope>
</reference>
<feature type="compositionally biased region" description="Gly residues" evidence="1">
    <location>
        <begin position="264"/>
        <end position="274"/>
    </location>
</feature>
<feature type="region of interest" description="Disordered" evidence="1">
    <location>
        <begin position="178"/>
        <end position="285"/>
    </location>
</feature>
<comment type="caution">
    <text evidence="2">The sequence shown here is derived from an EMBL/GenBank/DDBJ whole genome shotgun (WGS) entry which is preliminary data.</text>
</comment>
<proteinExistence type="predicted"/>
<gene>
    <name evidence="2" type="ORF">NCGR_LOCUS15679</name>
</gene>
<evidence type="ECO:0000256" key="1">
    <source>
        <dbReference type="SAM" id="MobiDB-lite"/>
    </source>
</evidence>
<evidence type="ECO:0000313" key="3">
    <source>
        <dbReference type="Proteomes" id="UP000604825"/>
    </source>
</evidence>